<proteinExistence type="predicted"/>
<dbReference type="EMBL" id="CP019312">
    <property type="protein sequence ID" value="APX12905.1"/>
    <property type="molecule type" value="Genomic_DNA"/>
</dbReference>
<protein>
    <recommendedName>
        <fullName evidence="2">EF-hand domain-containing protein</fullName>
    </recommendedName>
</protein>
<dbReference type="STRING" id="299262.BWR18_15345"/>
<evidence type="ECO:0000259" key="2">
    <source>
        <dbReference type="PROSITE" id="PS50222"/>
    </source>
</evidence>
<accession>A0A1P8MXU1</accession>
<dbReference type="Pfam" id="PF13202">
    <property type="entry name" value="EF-hand_5"/>
    <property type="match status" value="2"/>
</dbReference>
<dbReference type="KEGG" id="tom:BWR18_15345"/>
<dbReference type="GO" id="GO:0005509">
    <property type="term" value="F:calcium ion binding"/>
    <property type="evidence" value="ECO:0007669"/>
    <property type="project" value="InterPro"/>
</dbReference>
<reference evidence="3 4" key="1">
    <citation type="submission" date="2017-01" db="EMBL/GenBank/DDBJ databases">
        <title>Complete genome of Tateyamaria omphalii DOK1-4 isolated from seawater in Dokdo.</title>
        <authorList>
            <person name="Kim J.H."/>
            <person name="Chi W.-J."/>
        </authorList>
    </citation>
    <scope>NUCLEOTIDE SEQUENCE [LARGE SCALE GENOMIC DNA]</scope>
    <source>
        <strain evidence="3 4">DOK1-4</strain>
    </source>
</reference>
<feature type="compositionally biased region" description="Polar residues" evidence="1">
    <location>
        <begin position="7"/>
        <end position="20"/>
    </location>
</feature>
<dbReference type="Gene3D" id="1.10.238.10">
    <property type="entry name" value="EF-hand"/>
    <property type="match status" value="2"/>
</dbReference>
<keyword evidence="4" id="KW-1185">Reference proteome</keyword>
<evidence type="ECO:0000313" key="4">
    <source>
        <dbReference type="Proteomes" id="UP000186336"/>
    </source>
</evidence>
<sequence>MIGAPLTNAQDTTAPITGQAETMRADLRSARENGRTRDGRGQTSIGEIFRGVFDAADADGNDTVTPTEIDAYRAAQLAEVDASGDGALNIEEFDTFYRSVTRSRMVDLFQEIDADGDGQIAPDEIDRSLEGLVSRLDRDGDGTLTLLRRGQSAPPE</sequence>
<evidence type="ECO:0000313" key="3">
    <source>
        <dbReference type="EMBL" id="APX12905.1"/>
    </source>
</evidence>
<dbReference type="PROSITE" id="PS50222">
    <property type="entry name" value="EF_HAND_2"/>
    <property type="match status" value="1"/>
</dbReference>
<feature type="domain" description="EF-hand" evidence="2">
    <location>
        <begin position="100"/>
        <end position="135"/>
    </location>
</feature>
<gene>
    <name evidence="3" type="ORF">BWR18_15345</name>
</gene>
<dbReference type="InterPro" id="IPR002048">
    <property type="entry name" value="EF_hand_dom"/>
</dbReference>
<dbReference type="InterPro" id="IPR018247">
    <property type="entry name" value="EF_Hand_1_Ca_BS"/>
</dbReference>
<dbReference type="Proteomes" id="UP000186336">
    <property type="component" value="Chromosome"/>
</dbReference>
<dbReference type="PROSITE" id="PS00018">
    <property type="entry name" value="EF_HAND_1"/>
    <property type="match status" value="1"/>
</dbReference>
<dbReference type="InterPro" id="IPR011992">
    <property type="entry name" value="EF-hand-dom_pair"/>
</dbReference>
<dbReference type="AlphaFoldDB" id="A0A1P8MXU1"/>
<feature type="region of interest" description="Disordered" evidence="1">
    <location>
        <begin position="1"/>
        <end position="20"/>
    </location>
</feature>
<dbReference type="SUPFAM" id="SSF47473">
    <property type="entry name" value="EF-hand"/>
    <property type="match status" value="1"/>
</dbReference>
<name>A0A1P8MXU1_9RHOB</name>
<evidence type="ECO:0000256" key="1">
    <source>
        <dbReference type="SAM" id="MobiDB-lite"/>
    </source>
</evidence>
<organism evidence="3 4">
    <name type="scientific">Tateyamaria omphalii</name>
    <dbReference type="NCBI Taxonomy" id="299262"/>
    <lineage>
        <taxon>Bacteria</taxon>
        <taxon>Pseudomonadati</taxon>
        <taxon>Pseudomonadota</taxon>
        <taxon>Alphaproteobacteria</taxon>
        <taxon>Rhodobacterales</taxon>
        <taxon>Roseobacteraceae</taxon>
        <taxon>Tateyamaria</taxon>
    </lineage>
</organism>